<evidence type="ECO:0000313" key="2">
    <source>
        <dbReference type="EMBL" id="QHU16342.1"/>
    </source>
</evidence>
<name>A0A6C0KE87_9ZZZZ</name>
<dbReference type="AlphaFoldDB" id="A0A6C0KE87"/>
<organism evidence="2">
    <name type="scientific">viral metagenome</name>
    <dbReference type="NCBI Taxonomy" id="1070528"/>
    <lineage>
        <taxon>unclassified sequences</taxon>
        <taxon>metagenomes</taxon>
        <taxon>organismal metagenomes</taxon>
    </lineage>
</organism>
<keyword evidence="1" id="KW-1133">Transmembrane helix</keyword>
<keyword evidence="1" id="KW-0472">Membrane</keyword>
<keyword evidence="1" id="KW-0812">Transmembrane</keyword>
<accession>A0A6C0KE87</accession>
<feature type="transmembrane region" description="Helical" evidence="1">
    <location>
        <begin position="5"/>
        <end position="26"/>
    </location>
</feature>
<proteinExistence type="predicted"/>
<evidence type="ECO:0008006" key="3">
    <source>
        <dbReference type="Google" id="ProtNLM"/>
    </source>
</evidence>
<dbReference type="EMBL" id="MN740880">
    <property type="protein sequence ID" value="QHU16342.1"/>
    <property type="molecule type" value="Genomic_DNA"/>
</dbReference>
<protein>
    <recommendedName>
        <fullName evidence="3">Holin</fullName>
    </recommendedName>
</protein>
<feature type="transmembrane region" description="Helical" evidence="1">
    <location>
        <begin position="32"/>
        <end position="49"/>
    </location>
</feature>
<reference evidence="2" key="1">
    <citation type="journal article" date="2020" name="Nature">
        <title>Giant virus diversity and host interactions through global metagenomics.</title>
        <authorList>
            <person name="Schulz F."/>
            <person name="Roux S."/>
            <person name="Paez-Espino D."/>
            <person name="Jungbluth S."/>
            <person name="Walsh D.A."/>
            <person name="Denef V.J."/>
            <person name="McMahon K.D."/>
            <person name="Konstantinidis K.T."/>
            <person name="Eloe-Fadrosh E.A."/>
            <person name="Kyrpides N.C."/>
            <person name="Woyke T."/>
        </authorList>
    </citation>
    <scope>NUCLEOTIDE SEQUENCE</scope>
    <source>
        <strain evidence="2">GVMAG-S-3300011013-78</strain>
    </source>
</reference>
<sequence>MNQLLILFFGLLVFNIIIPIIMNFLSVSASDYVNIVLWINAIAIFYSILPDRVGKIFKN</sequence>
<evidence type="ECO:0000256" key="1">
    <source>
        <dbReference type="SAM" id="Phobius"/>
    </source>
</evidence>